<evidence type="ECO:0000259" key="3">
    <source>
        <dbReference type="PROSITE" id="PS50090"/>
    </source>
</evidence>
<evidence type="ECO:0000256" key="2">
    <source>
        <dbReference type="ARBA" id="ARBA00023242"/>
    </source>
</evidence>
<reference evidence="6" key="1">
    <citation type="journal article" date="2020" name="Nat. Commun.">
        <title>Genome assembly of wild tea tree DASZ reveals pedigree and selection history of tea varieties.</title>
        <authorList>
            <person name="Zhang W."/>
            <person name="Zhang Y."/>
            <person name="Qiu H."/>
            <person name="Guo Y."/>
            <person name="Wan H."/>
            <person name="Zhang X."/>
            <person name="Scossa F."/>
            <person name="Alseekh S."/>
            <person name="Zhang Q."/>
            <person name="Wang P."/>
            <person name="Xu L."/>
            <person name="Schmidt M.H."/>
            <person name="Jia X."/>
            <person name="Li D."/>
            <person name="Zhu A."/>
            <person name="Guo F."/>
            <person name="Chen W."/>
            <person name="Ni D."/>
            <person name="Usadel B."/>
            <person name="Fernie A.R."/>
            <person name="Wen W."/>
        </authorList>
    </citation>
    <scope>NUCLEOTIDE SEQUENCE [LARGE SCALE GENOMIC DNA]</scope>
    <source>
        <strain evidence="6">cv. G240</strain>
    </source>
</reference>
<dbReference type="InterPro" id="IPR001005">
    <property type="entry name" value="SANT/Myb"/>
</dbReference>
<name>A0A7J7GS50_CAMSI</name>
<dbReference type="AlphaFoldDB" id="A0A7J7GS50"/>
<comment type="subcellular location">
    <subcellularLocation>
        <location evidence="1">Nucleus</location>
    </subcellularLocation>
</comment>
<organism evidence="5 6">
    <name type="scientific">Camellia sinensis</name>
    <name type="common">Tea plant</name>
    <name type="synonym">Thea sinensis</name>
    <dbReference type="NCBI Taxonomy" id="4442"/>
    <lineage>
        <taxon>Eukaryota</taxon>
        <taxon>Viridiplantae</taxon>
        <taxon>Streptophyta</taxon>
        <taxon>Embryophyta</taxon>
        <taxon>Tracheophyta</taxon>
        <taxon>Spermatophyta</taxon>
        <taxon>Magnoliopsida</taxon>
        <taxon>eudicotyledons</taxon>
        <taxon>Gunneridae</taxon>
        <taxon>Pentapetalae</taxon>
        <taxon>asterids</taxon>
        <taxon>Ericales</taxon>
        <taxon>Theaceae</taxon>
        <taxon>Camellia</taxon>
    </lineage>
</organism>
<dbReference type="InterPro" id="IPR009057">
    <property type="entry name" value="Homeodomain-like_sf"/>
</dbReference>
<evidence type="ECO:0000259" key="4">
    <source>
        <dbReference type="PROSITE" id="PS51294"/>
    </source>
</evidence>
<protein>
    <submittedName>
        <fullName evidence="5">Uncharacterized protein</fullName>
    </submittedName>
</protein>
<dbReference type="Gene3D" id="1.10.10.60">
    <property type="entry name" value="Homeodomain-like"/>
    <property type="match status" value="1"/>
</dbReference>
<accession>A0A7J7GS50</accession>
<feature type="domain" description="HTH myb-type" evidence="4">
    <location>
        <begin position="7"/>
        <end position="40"/>
    </location>
</feature>
<proteinExistence type="predicted"/>
<keyword evidence="6" id="KW-1185">Reference proteome</keyword>
<dbReference type="Proteomes" id="UP000593564">
    <property type="component" value="Unassembled WGS sequence"/>
</dbReference>
<evidence type="ECO:0000313" key="6">
    <source>
        <dbReference type="Proteomes" id="UP000593564"/>
    </source>
</evidence>
<dbReference type="InterPro" id="IPR017930">
    <property type="entry name" value="Myb_dom"/>
</dbReference>
<dbReference type="Pfam" id="PF00249">
    <property type="entry name" value="Myb_DNA-binding"/>
    <property type="match status" value="1"/>
</dbReference>
<dbReference type="GO" id="GO:0005634">
    <property type="term" value="C:nucleus"/>
    <property type="evidence" value="ECO:0007669"/>
    <property type="project" value="UniProtKB-SubCell"/>
</dbReference>
<sequence>MGSPNGLRKGSWTEEEGNLLRKYVDKYGQGNWKHIPTKSGKQEMLFMLSISIFWCS</sequence>
<evidence type="ECO:0000313" key="5">
    <source>
        <dbReference type="EMBL" id="KAF5943267.1"/>
    </source>
</evidence>
<dbReference type="CDD" id="cd00167">
    <property type="entry name" value="SANT"/>
    <property type="match status" value="1"/>
</dbReference>
<feature type="domain" description="Myb-like" evidence="3">
    <location>
        <begin position="4"/>
        <end position="35"/>
    </location>
</feature>
<evidence type="ECO:0000256" key="1">
    <source>
        <dbReference type="ARBA" id="ARBA00004123"/>
    </source>
</evidence>
<gene>
    <name evidence="5" type="ORF">HYC85_020909</name>
</gene>
<reference evidence="5 6" key="2">
    <citation type="submission" date="2020-07" db="EMBL/GenBank/DDBJ databases">
        <title>Genome assembly of wild tea tree DASZ reveals pedigree and selection history of tea varieties.</title>
        <authorList>
            <person name="Zhang W."/>
        </authorList>
    </citation>
    <scope>NUCLEOTIDE SEQUENCE [LARGE SCALE GENOMIC DNA]</scope>
    <source>
        <strain evidence="6">cv. G240</strain>
        <tissue evidence="5">Leaf</tissue>
    </source>
</reference>
<dbReference type="PROSITE" id="PS50090">
    <property type="entry name" value="MYB_LIKE"/>
    <property type="match status" value="1"/>
</dbReference>
<dbReference type="EMBL" id="JACBKZ010000009">
    <property type="protein sequence ID" value="KAF5943267.1"/>
    <property type="molecule type" value="Genomic_DNA"/>
</dbReference>
<comment type="caution">
    <text evidence="5">The sequence shown here is derived from an EMBL/GenBank/DDBJ whole genome shotgun (WGS) entry which is preliminary data.</text>
</comment>
<dbReference type="SUPFAM" id="SSF46689">
    <property type="entry name" value="Homeodomain-like"/>
    <property type="match status" value="1"/>
</dbReference>
<keyword evidence="2" id="KW-0539">Nucleus</keyword>
<dbReference type="PROSITE" id="PS51294">
    <property type="entry name" value="HTH_MYB"/>
    <property type="match status" value="1"/>
</dbReference>